<dbReference type="SUPFAM" id="SSF46626">
    <property type="entry name" value="Cytochrome c"/>
    <property type="match status" value="1"/>
</dbReference>
<dbReference type="InterPro" id="IPR009056">
    <property type="entry name" value="Cyt_c-like_dom"/>
</dbReference>
<evidence type="ECO:0000313" key="5">
    <source>
        <dbReference type="EMBL" id="VAX19195.1"/>
    </source>
</evidence>
<dbReference type="AlphaFoldDB" id="A0A3B1CK19"/>
<dbReference type="Gene3D" id="1.10.760.10">
    <property type="entry name" value="Cytochrome c-like domain"/>
    <property type="match status" value="1"/>
</dbReference>
<dbReference type="GO" id="GO:0020037">
    <property type="term" value="F:heme binding"/>
    <property type="evidence" value="ECO:0007669"/>
    <property type="project" value="InterPro"/>
</dbReference>
<dbReference type="EMBL" id="UOGC01000084">
    <property type="protein sequence ID" value="VAX19195.1"/>
    <property type="molecule type" value="Genomic_DNA"/>
</dbReference>
<evidence type="ECO:0000259" key="4">
    <source>
        <dbReference type="PROSITE" id="PS51007"/>
    </source>
</evidence>
<proteinExistence type="predicted"/>
<dbReference type="Pfam" id="PF00034">
    <property type="entry name" value="Cytochrom_C"/>
    <property type="match status" value="1"/>
</dbReference>
<dbReference type="GO" id="GO:0009055">
    <property type="term" value="F:electron transfer activity"/>
    <property type="evidence" value="ECO:0007669"/>
    <property type="project" value="InterPro"/>
</dbReference>
<evidence type="ECO:0000256" key="1">
    <source>
        <dbReference type="ARBA" id="ARBA00022617"/>
    </source>
</evidence>
<evidence type="ECO:0000256" key="3">
    <source>
        <dbReference type="ARBA" id="ARBA00023004"/>
    </source>
</evidence>
<feature type="domain" description="Cytochrome c" evidence="4">
    <location>
        <begin position="12"/>
        <end position="107"/>
    </location>
</feature>
<organism evidence="5">
    <name type="scientific">hydrothermal vent metagenome</name>
    <dbReference type="NCBI Taxonomy" id="652676"/>
    <lineage>
        <taxon>unclassified sequences</taxon>
        <taxon>metagenomes</taxon>
        <taxon>ecological metagenomes</taxon>
    </lineage>
</organism>
<accession>A0A3B1CK19</accession>
<protein>
    <recommendedName>
        <fullName evidence="4">Cytochrome c domain-containing protein</fullName>
    </recommendedName>
</protein>
<dbReference type="PROSITE" id="PS51007">
    <property type="entry name" value="CYTC"/>
    <property type="match status" value="1"/>
</dbReference>
<gene>
    <name evidence="5" type="ORF">MNBD_NITROSPINAE01-1429</name>
</gene>
<dbReference type="InterPro" id="IPR036909">
    <property type="entry name" value="Cyt_c-like_dom_sf"/>
</dbReference>
<dbReference type="GO" id="GO:0046872">
    <property type="term" value="F:metal ion binding"/>
    <property type="evidence" value="ECO:0007669"/>
    <property type="project" value="UniProtKB-KW"/>
</dbReference>
<keyword evidence="1" id="KW-0349">Heme</keyword>
<keyword evidence="3" id="KW-0408">Iron</keyword>
<keyword evidence="2" id="KW-0479">Metal-binding</keyword>
<evidence type="ECO:0000256" key="2">
    <source>
        <dbReference type="ARBA" id="ARBA00022723"/>
    </source>
</evidence>
<name>A0A3B1CK19_9ZZZZ</name>
<reference evidence="5" key="1">
    <citation type="submission" date="2018-06" db="EMBL/GenBank/DDBJ databases">
        <authorList>
            <person name="Zhirakovskaya E."/>
        </authorList>
    </citation>
    <scope>NUCLEOTIDE SEQUENCE</scope>
</reference>
<sequence length="107" mass="11695">MFRTALAVMISVAFLSGSAAFAADFPKPYKKCKTCHGIPGEKKKKMGPNLANSKLTLAQFQKQVANGSKWDGKPAKQAGFEKKKMKAVKGVKPDAVKVIYEYVQSKK</sequence>